<comment type="similarity">
    <text evidence="1">Belongs to the menorin family.</text>
</comment>
<organism evidence="3 4">
    <name type="scientific">Chytriomyces confervae</name>
    <dbReference type="NCBI Taxonomy" id="246404"/>
    <lineage>
        <taxon>Eukaryota</taxon>
        <taxon>Fungi</taxon>
        <taxon>Fungi incertae sedis</taxon>
        <taxon>Chytridiomycota</taxon>
        <taxon>Chytridiomycota incertae sedis</taxon>
        <taxon>Chytridiomycetes</taxon>
        <taxon>Chytridiales</taxon>
        <taxon>Chytriomycetaceae</taxon>
        <taxon>Chytriomyces</taxon>
    </lineage>
</organism>
<evidence type="ECO:0000256" key="1">
    <source>
        <dbReference type="ARBA" id="ARBA00044953"/>
    </source>
</evidence>
<keyword evidence="4" id="KW-1185">Reference proteome</keyword>
<gene>
    <name evidence="3" type="ORF">CcCBS67573_g08440</name>
</gene>
<dbReference type="PANTHER" id="PTHR21184:SF6">
    <property type="entry name" value="CONSERVED PLASMA MEMBRANE PROTEIN"/>
    <property type="match status" value="1"/>
</dbReference>
<protein>
    <recommendedName>
        <fullName evidence="2">Menorin-like domain-containing protein</fullName>
    </recommendedName>
</protein>
<dbReference type="EMBL" id="QEAP01000552">
    <property type="protein sequence ID" value="TPX64313.1"/>
    <property type="molecule type" value="Genomic_DNA"/>
</dbReference>
<comment type="caution">
    <text evidence="3">The sequence shown here is derived from an EMBL/GenBank/DDBJ whole genome shotgun (WGS) entry which is preliminary data.</text>
</comment>
<dbReference type="OrthoDB" id="413402at2759"/>
<dbReference type="AlphaFoldDB" id="A0A507EJP0"/>
<evidence type="ECO:0000313" key="4">
    <source>
        <dbReference type="Proteomes" id="UP000320333"/>
    </source>
</evidence>
<dbReference type="Pfam" id="PF10223">
    <property type="entry name" value="Menorin_N"/>
    <property type="match status" value="1"/>
</dbReference>
<dbReference type="GO" id="GO:0005615">
    <property type="term" value="C:extracellular space"/>
    <property type="evidence" value="ECO:0007669"/>
    <property type="project" value="TreeGrafter"/>
</dbReference>
<accession>A0A507EJP0</accession>
<evidence type="ECO:0000313" key="3">
    <source>
        <dbReference type="EMBL" id="TPX64313.1"/>
    </source>
</evidence>
<dbReference type="Proteomes" id="UP000320333">
    <property type="component" value="Unassembled WGS sequence"/>
</dbReference>
<evidence type="ECO:0000259" key="2">
    <source>
        <dbReference type="Pfam" id="PF10223"/>
    </source>
</evidence>
<proteinExistence type="inferred from homology"/>
<dbReference type="InterPro" id="IPR019356">
    <property type="entry name" value="Menorin_dom"/>
</dbReference>
<name>A0A507EJP0_9FUNG</name>
<sequence length="249" mass="27520">MIGLKPASDYKWGHAINSQLLLDQTLKDASVNAIEADVIYSENQQQAVMGHPPQTDSALTLDSFLQQLLRSEFQSHQTQTIVKLDFKSQSAFDTSLDLVARYVEKTQFPVGLWINADVVRGPGGGASVFDAGAFVESALTRISDKVVLSLGWTTGGDPAGVYTREMVQSMHEVVSRLCVDGGVCVQFAVRATSVVDSMQALVPLLDASEQFGMTLWWSAFCLRPGELQRMRSLLHAWRERVFYDVCIEQ</sequence>
<feature type="domain" description="Menorin-like" evidence="2">
    <location>
        <begin position="11"/>
        <end position="246"/>
    </location>
</feature>
<reference evidence="3 4" key="1">
    <citation type="journal article" date="2019" name="Sci. Rep.">
        <title>Comparative genomics of chytrid fungi reveal insights into the obligate biotrophic and pathogenic lifestyle of Synchytrium endobioticum.</title>
        <authorList>
            <person name="van de Vossenberg B.T.L.H."/>
            <person name="Warris S."/>
            <person name="Nguyen H.D.T."/>
            <person name="van Gent-Pelzer M.P.E."/>
            <person name="Joly D.L."/>
            <person name="van de Geest H.C."/>
            <person name="Bonants P.J.M."/>
            <person name="Smith D.S."/>
            <person name="Levesque C.A."/>
            <person name="van der Lee T.A.J."/>
        </authorList>
    </citation>
    <scope>NUCLEOTIDE SEQUENCE [LARGE SCALE GENOMIC DNA]</scope>
    <source>
        <strain evidence="3 4">CBS 675.73</strain>
    </source>
</reference>
<dbReference type="PANTHER" id="PTHR21184">
    <property type="entry name" value="MENORIN (DENDRITIC BRANCHING PROTEIN)"/>
    <property type="match status" value="1"/>
</dbReference>